<dbReference type="RefSeq" id="WP_012993003.1">
    <property type="nucleotide sequence ID" value="NZ_NBZD01000004.1"/>
</dbReference>
<comment type="caution">
    <text evidence="1">The sequence shown here is derived from an EMBL/GenBank/DDBJ whole genome shotgun (WGS) entry which is preliminary data.</text>
</comment>
<name>A0A2J8B011_9FIRM</name>
<dbReference type="OMA" id="EGGRIKW"/>
<evidence type="ECO:0000313" key="2">
    <source>
        <dbReference type="Proteomes" id="UP000236394"/>
    </source>
</evidence>
<dbReference type="AlphaFoldDB" id="A0A2J8B011"/>
<evidence type="ECO:0000313" key="1">
    <source>
        <dbReference type="EMBL" id="PNH18087.1"/>
    </source>
</evidence>
<proteinExistence type="predicted"/>
<reference evidence="2" key="1">
    <citation type="submission" date="2017-04" db="EMBL/GenBank/DDBJ databases">
        <authorList>
            <person name="Bumgarner R.E."/>
            <person name="Fredricks D.N."/>
            <person name="Srinivasan S."/>
        </authorList>
    </citation>
    <scope>NUCLEOTIDE SEQUENCE [LARGE SCALE GENOMIC DNA]</scope>
    <source>
        <strain evidence="2">KA00405</strain>
    </source>
</reference>
<evidence type="ECO:0008006" key="3">
    <source>
        <dbReference type="Google" id="ProtNLM"/>
    </source>
</evidence>
<dbReference type="Proteomes" id="UP000236394">
    <property type="component" value="Unassembled WGS sequence"/>
</dbReference>
<accession>A0A2J8B011</accession>
<dbReference type="EMBL" id="NBZD01000004">
    <property type="protein sequence ID" value="PNH18087.1"/>
    <property type="molecule type" value="Genomic_DNA"/>
</dbReference>
<organism evidence="1 2">
    <name type="scientific">Mageeibacillus indolicus</name>
    <dbReference type="NCBI Taxonomy" id="884684"/>
    <lineage>
        <taxon>Bacteria</taxon>
        <taxon>Bacillati</taxon>
        <taxon>Bacillota</taxon>
        <taxon>Clostridia</taxon>
        <taxon>Eubacteriales</taxon>
        <taxon>Oscillospiraceae</taxon>
        <taxon>Mageeibacillus</taxon>
    </lineage>
</organism>
<protein>
    <recommendedName>
        <fullName evidence="3">Smr domain-containing protein</fullName>
    </recommendedName>
</protein>
<sequence length="114" mass="12312">MRIITVNIKQTLPTVSKAMLILQGELSSARRLGVQVIKIVHGYGSTGNGGGIKKATHAFLMAAVKNGRIKGWCAGENFSSGTIDGQKLLRIYPELKKDSDYGRQNDGVSIVVLR</sequence>
<gene>
    <name evidence="1" type="ORF">B7R76_07075</name>
</gene>